<proteinExistence type="predicted"/>
<dbReference type="InterPro" id="IPR011006">
    <property type="entry name" value="CheY-like_superfamily"/>
</dbReference>
<dbReference type="PANTHER" id="PTHR48111:SF40">
    <property type="entry name" value="PHOSPHATE REGULON TRANSCRIPTIONAL REGULATORY PROTEIN PHOB"/>
    <property type="match status" value="1"/>
</dbReference>
<dbReference type="Proteomes" id="UP001182908">
    <property type="component" value="Chromosome"/>
</dbReference>
<reference evidence="6 7" key="1">
    <citation type="submission" date="2023-08" db="EMBL/GenBank/DDBJ databases">
        <title>Methanolobus mangrovi sp. nov. and Methanolobus sediminis sp. nov, two novel methylotrophic methanogens isolated from mangrove sediments in China.</title>
        <authorList>
            <person name="Zhou J."/>
        </authorList>
    </citation>
    <scope>NUCLEOTIDE SEQUENCE [LARGE SCALE GENOMIC DNA]</scope>
    <source>
        <strain evidence="6 7">FTZ6</strain>
    </source>
</reference>
<protein>
    <submittedName>
        <fullName evidence="6">Response regulator</fullName>
    </submittedName>
</protein>
<dbReference type="Pfam" id="PF00072">
    <property type="entry name" value="Response_reg"/>
    <property type="match status" value="1"/>
</dbReference>
<dbReference type="InterPro" id="IPR039420">
    <property type="entry name" value="WalR-like"/>
</dbReference>
<evidence type="ECO:0000313" key="7">
    <source>
        <dbReference type="Proteomes" id="UP001182908"/>
    </source>
</evidence>
<evidence type="ECO:0000256" key="4">
    <source>
        <dbReference type="PROSITE-ProRule" id="PRU00169"/>
    </source>
</evidence>
<feature type="domain" description="Response regulatory" evidence="5">
    <location>
        <begin position="4"/>
        <end position="119"/>
    </location>
</feature>
<name>A0AA51YIA9_9EURY</name>
<evidence type="ECO:0000256" key="3">
    <source>
        <dbReference type="ARBA" id="ARBA00023125"/>
    </source>
</evidence>
<dbReference type="GO" id="GO:0000156">
    <property type="term" value="F:phosphorelay response regulator activity"/>
    <property type="evidence" value="ECO:0007669"/>
    <property type="project" value="TreeGrafter"/>
</dbReference>
<dbReference type="AlphaFoldDB" id="A0AA51YIA9"/>
<dbReference type="GO" id="GO:0006355">
    <property type="term" value="P:regulation of DNA-templated transcription"/>
    <property type="evidence" value="ECO:0007669"/>
    <property type="project" value="TreeGrafter"/>
</dbReference>
<keyword evidence="1 4" id="KW-0597">Phosphoprotein</keyword>
<evidence type="ECO:0000259" key="5">
    <source>
        <dbReference type="PROSITE" id="PS50110"/>
    </source>
</evidence>
<keyword evidence="3" id="KW-0238">DNA-binding</keyword>
<organism evidence="6 7">
    <name type="scientific">Methanolobus sediminis</name>
    <dbReference type="NCBI Taxonomy" id="3072978"/>
    <lineage>
        <taxon>Archaea</taxon>
        <taxon>Methanobacteriati</taxon>
        <taxon>Methanobacteriota</taxon>
        <taxon>Stenosarchaea group</taxon>
        <taxon>Methanomicrobia</taxon>
        <taxon>Methanosarcinales</taxon>
        <taxon>Methanosarcinaceae</taxon>
        <taxon>Methanolobus</taxon>
    </lineage>
</organism>
<dbReference type="GeneID" id="84232950"/>
<dbReference type="SMART" id="SM00448">
    <property type="entry name" value="REC"/>
    <property type="match status" value="1"/>
</dbReference>
<dbReference type="GO" id="GO:0005829">
    <property type="term" value="C:cytosol"/>
    <property type="evidence" value="ECO:0007669"/>
    <property type="project" value="TreeGrafter"/>
</dbReference>
<keyword evidence="2" id="KW-0902">Two-component regulatory system</keyword>
<dbReference type="GO" id="GO:0032993">
    <property type="term" value="C:protein-DNA complex"/>
    <property type="evidence" value="ECO:0007669"/>
    <property type="project" value="TreeGrafter"/>
</dbReference>
<gene>
    <name evidence="6" type="ORF">RE474_09495</name>
</gene>
<dbReference type="KEGG" id="mseb:RE474_09495"/>
<sequence>MCPKIMVVDDEPDTIDLVKLILESEDIEVVGAKSGFECLESIEEERPDAILLDIMMPDMNGWETFHKIKEKEPALPVAMLTVKSQEFDKMLGLHVLKADDYITKPFSRKELIQRTKELLEMKLQ</sequence>
<evidence type="ECO:0000256" key="2">
    <source>
        <dbReference type="ARBA" id="ARBA00023012"/>
    </source>
</evidence>
<evidence type="ECO:0000256" key="1">
    <source>
        <dbReference type="ARBA" id="ARBA00022553"/>
    </source>
</evidence>
<accession>A0AA51YIA9</accession>
<dbReference type="GO" id="GO:0000976">
    <property type="term" value="F:transcription cis-regulatory region binding"/>
    <property type="evidence" value="ECO:0007669"/>
    <property type="project" value="TreeGrafter"/>
</dbReference>
<dbReference type="PROSITE" id="PS50110">
    <property type="entry name" value="RESPONSE_REGULATORY"/>
    <property type="match status" value="1"/>
</dbReference>
<keyword evidence="7" id="KW-1185">Reference proteome</keyword>
<dbReference type="InterPro" id="IPR001789">
    <property type="entry name" value="Sig_transdc_resp-reg_receiver"/>
</dbReference>
<feature type="modified residue" description="4-aspartylphosphate" evidence="4">
    <location>
        <position position="53"/>
    </location>
</feature>
<dbReference type="Gene3D" id="3.40.50.2300">
    <property type="match status" value="1"/>
</dbReference>
<evidence type="ECO:0000313" key="6">
    <source>
        <dbReference type="EMBL" id="WMW24326.1"/>
    </source>
</evidence>
<dbReference type="EMBL" id="CP133592">
    <property type="protein sequence ID" value="WMW24326.1"/>
    <property type="molecule type" value="Genomic_DNA"/>
</dbReference>
<dbReference type="CDD" id="cd17574">
    <property type="entry name" value="REC_OmpR"/>
    <property type="match status" value="1"/>
</dbReference>
<dbReference type="RefSeq" id="WP_309310138.1">
    <property type="nucleotide sequence ID" value="NZ_CP133592.1"/>
</dbReference>
<dbReference type="PANTHER" id="PTHR48111">
    <property type="entry name" value="REGULATOR OF RPOS"/>
    <property type="match status" value="1"/>
</dbReference>
<dbReference type="SUPFAM" id="SSF52172">
    <property type="entry name" value="CheY-like"/>
    <property type="match status" value="1"/>
</dbReference>